<evidence type="ECO:0000256" key="8">
    <source>
        <dbReference type="ARBA" id="ARBA00048679"/>
    </source>
</evidence>
<evidence type="ECO:0000256" key="6">
    <source>
        <dbReference type="ARBA" id="ARBA00022840"/>
    </source>
</evidence>
<dbReference type="PANTHER" id="PTHR43289:SF34">
    <property type="entry name" value="SERINE_THREONINE-PROTEIN KINASE YBDM-RELATED"/>
    <property type="match status" value="1"/>
</dbReference>
<dbReference type="EMBL" id="FNSA01000003">
    <property type="protein sequence ID" value="SED05148.1"/>
    <property type="molecule type" value="Genomic_DNA"/>
</dbReference>
<dbReference type="InterPro" id="IPR005543">
    <property type="entry name" value="PASTA_dom"/>
</dbReference>
<dbReference type="PROSITE" id="PS50011">
    <property type="entry name" value="PROTEIN_KINASE_DOM"/>
    <property type="match status" value="1"/>
</dbReference>
<comment type="catalytic activity">
    <reaction evidence="7">
        <text>L-threonyl-[protein] + ATP = O-phospho-L-threonyl-[protein] + ADP + H(+)</text>
        <dbReference type="Rhea" id="RHEA:46608"/>
        <dbReference type="Rhea" id="RHEA-COMP:11060"/>
        <dbReference type="Rhea" id="RHEA-COMP:11605"/>
        <dbReference type="ChEBI" id="CHEBI:15378"/>
        <dbReference type="ChEBI" id="CHEBI:30013"/>
        <dbReference type="ChEBI" id="CHEBI:30616"/>
        <dbReference type="ChEBI" id="CHEBI:61977"/>
        <dbReference type="ChEBI" id="CHEBI:456216"/>
        <dbReference type="EC" id="2.7.11.1"/>
    </reaction>
</comment>
<comment type="catalytic activity">
    <reaction evidence="8">
        <text>L-seryl-[protein] + ATP = O-phospho-L-seryl-[protein] + ADP + H(+)</text>
        <dbReference type="Rhea" id="RHEA:17989"/>
        <dbReference type="Rhea" id="RHEA-COMP:9863"/>
        <dbReference type="Rhea" id="RHEA-COMP:11604"/>
        <dbReference type="ChEBI" id="CHEBI:15378"/>
        <dbReference type="ChEBI" id="CHEBI:29999"/>
        <dbReference type="ChEBI" id="CHEBI:30616"/>
        <dbReference type="ChEBI" id="CHEBI:83421"/>
        <dbReference type="ChEBI" id="CHEBI:456216"/>
        <dbReference type="EC" id="2.7.11.1"/>
    </reaction>
</comment>
<name>A0A1H4XJN5_TSUTY</name>
<dbReference type="SMART" id="SM00740">
    <property type="entry name" value="PASTA"/>
    <property type="match status" value="5"/>
</dbReference>
<feature type="domain" description="PASTA" evidence="12">
    <location>
        <begin position="413"/>
        <end position="479"/>
    </location>
</feature>
<evidence type="ECO:0000256" key="4">
    <source>
        <dbReference type="ARBA" id="ARBA00022741"/>
    </source>
</evidence>
<dbReference type="InterPro" id="IPR008271">
    <property type="entry name" value="Ser/Thr_kinase_AS"/>
</dbReference>
<feature type="domain" description="PASTA" evidence="12">
    <location>
        <begin position="547"/>
        <end position="612"/>
    </location>
</feature>
<dbReference type="PROSITE" id="PS51178">
    <property type="entry name" value="PASTA"/>
    <property type="match status" value="5"/>
</dbReference>
<dbReference type="CDD" id="cd06577">
    <property type="entry name" value="PASTA_pknB"/>
    <property type="match status" value="5"/>
</dbReference>
<keyword evidence="10" id="KW-1133">Transmembrane helix</keyword>
<protein>
    <recommendedName>
        <fullName evidence="1">non-specific serine/threonine protein kinase</fullName>
        <ecNumber evidence="1">2.7.11.1</ecNumber>
    </recommendedName>
</protein>
<sequence>MNTPRDRLIGARIEGRYRIDAVIARGGMSTVYMGLDLRLDRPIAIKVMDPKYAADAQFVSRFEFEARAVAKLKDPGLVAVYDQGVDGELAFLVMELVTGGTLRELLGERGPMPPHAVAAVMGPVLTALGTAHRAGLVHRDVKPENVLISDGGEVKVADFGLVRAIAAASVTSSSVILGTAAYLSPEQVESGNADARSDVYSSGILVYELLTGQVPFTGDTAISLAYQRLHNDVPRPGAAIAGVPPEFDEFVARATDRDPARRYADGFAMAEALSAIAEDLDLPPFTVPAPQSSAEQRAAAAMYAQRGEPLIPAAAEPTGALMPGQPLPGANRPGQAVPGAPPATPAPTLAQPAVPPTPVQHTRAETMHEPLPPETAAQPWTPPRKNRAKSWIIVALIAVVSLLLAFGGWWLASGQYTTVPNVTGMDRPAAEKTIKDAGLDVELAGSYSNDITEDTITRLDPSAGSRISRFGTVTIEYSRGRPTVPQFRPGDSPENVEKQLRDNGLVPKRGPAQFSRDIAQGGVIGLSPTPGTRVSVGATVTVVASAGNEPVDIPDVRGRTPDEATALLRAAGLTVKETTQQFDSGTEAGKVFGTDPSGQVNKGGSVTLLVSNALTVPDVTGKTAAEAQQLLQRAGLVAELTGETGSGSVVTSTSPSAGGRVDPANKRVTVTMASRVTVPSVTGMNVGQARSVLRDAGLQVKVNGIFASDKSQVIWQDPGGGTRVQAGSTVTVTALP</sequence>
<dbReference type="Gene3D" id="1.10.510.10">
    <property type="entry name" value="Transferase(Phosphotransferase) domain 1"/>
    <property type="match status" value="1"/>
</dbReference>
<evidence type="ECO:0000256" key="5">
    <source>
        <dbReference type="ARBA" id="ARBA00022777"/>
    </source>
</evidence>
<feature type="transmembrane region" description="Helical" evidence="10">
    <location>
        <begin position="391"/>
        <end position="412"/>
    </location>
</feature>
<keyword evidence="4" id="KW-0547">Nucleotide-binding</keyword>
<dbReference type="GO" id="GO:0004674">
    <property type="term" value="F:protein serine/threonine kinase activity"/>
    <property type="evidence" value="ECO:0007669"/>
    <property type="project" value="UniProtKB-KW"/>
</dbReference>
<dbReference type="OrthoDB" id="9762169at2"/>
<gene>
    <name evidence="13" type="ORF">SAMN04489793_3828</name>
</gene>
<dbReference type="PANTHER" id="PTHR43289">
    <property type="entry name" value="MITOGEN-ACTIVATED PROTEIN KINASE KINASE KINASE 20-RELATED"/>
    <property type="match status" value="1"/>
</dbReference>
<evidence type="ECO:0000256" key="7">
    <source>
        <dbReference type="ARBA" id="ARBA00047899"/>
    </source>
</evidence>
<feature type="domain" description="Protein kinase" evidence="11">
    <location>
        <begin position="17"/>
        <end position="286"/>
    </location>
</feature>
<reference evidence="14" key="1">
    <citation type="submission" date="2016-10" db="EMBL/GenBank/DDBJ databases">
        <authorList>
            <person name="Varghese N."/>
            <person name="Submissions S."/>
        </authorList>
    </citation>
    <scope>NUCLEOTIDE SEQUENCE [LARGE SCALE GENOMIC DNA]</scope>
    <source>
        <strain evidence="14">DSM 44234</strain>
    </source>
</reference>
<feature type="compositionally biased region" description="Low complexity" evidence="9">
    <location>
        <begin position="644"/>
        <end position="659"/>
    </location>
</feature>
<keyword evidence="5 13" id="KW-0418">Kinase</keyword>
<feature type="domain" description="PASTA" evidence="12">
    <location>
        <begin position="480"/>
        <end position="546"/>
    </location>
</feature>
<dbReference type="GeneID" id="300997981"/>
<dbReference type="Gene3D" id="3.30.10.20">
    <property type="match status" value="5"/>
</dbReference>
<dbReference type="CDD" id="cd14014">
    <property type="entry name" value="STKc_PknB_like"/>
    <property type="match status" value="1"/>
</dbReference>
<dbReference type="AlphaFoldDB" id="A0A1H4XJN5"/>
<keyword evidence="3" id="KW-0808">Transferase</keyword>
<keyword evidence="10" id="KW-0472">Membrane</keyword>
<dbReference type="NCBIfam" id="NF033483">
    <property type="entry name" value="PknB_PASTA_kin"/>
    <property type="match status" value="1"/>
</dbReference>
<dbReference type="PROSITE" id="PS00108">
    <property type="entry name" value="PROTEIN_KINASE_ST"/>
    <property type="match status" value="1"/>
</dbReference>
<feature type="domain" description="PASTA" evidence="12">
    <location>
        <begin position="675"/>
        <end position="736"/>
    </location>
</feature>
<evidence type="ECO:0000256" key="9">
    <source>
        <dbReference type="SAM" id="MobiDB-lite"/>
    </source>
</evidence>
<dbReference type="RefSeq" id="WP_068520997.1">
    <property type="nucleotide sequence ID" value="NZ_CBDRGN010000003.1"/>
</dbReference>
<evidence type="ECO:0000259" key="12">
    <source>
        <dbReference type="PROSITE" id="PS51178"/>
    </source>
</evidence>
<dbReference type="Pfam" id="PF03793">
    <property type="entry name" value="PASTA"/>
    <property type="match status" value="5"/>
</dbReference>
<keyword evidence="10" id="KW-0812">Transmembrane</keyword>
<dbReference type="SUPFAM" id="SSF56112">
    <property type="entry name" value="Protein kinase-like (PK-like)"/>
    <property type="match status" value="1"/>
</dbReference>
<proteinExistence type="predicted"/>
<dbReference type="SUPFAM" id="SSF54184">
    <property type="entry name" value="Penicillin-binding protein 2x (pbp-2x), c-terminal domain"/>
    <property type="match status" value="2"/>
</dbReference>
<dbReference type="InterPro" id="IPR000719">
    <property type="entry name" value="Prot_kinase_dom"/>
</dbReference>
<dbReference type="EC" id="2.7.11.1" evidence="1"/>
<dbReference type="GO" id="GO:0005524">
    <property type="term" value="F:ATP binding"/>
    <property type="evidence" value="ECO:0007669"/>
    <property type="project" value="UniProtKB-KW"/>
</dbReference>
<evidence type="ECO:0000259" key="11">
    <source>
        <dbReference type="PROSITE" id="PS50011"/>
    </source>
</evidence>
<dbReference type="Gene3D" id="3.30.200.20">
    <property type="entry name" value="Phosphorylase Kinase, domain 1"/>
    <property type="match status" value="1"/>
</dbReference>
<keyword evidence="2 13" id="KW-0723">Serine/threonine-protein kinase</keyword>
<keyword evidence="6" id="KW-0067">ATP-binding</keyword>
<dbReference type="Pfam" id="PF00069">
    <property type="entry name" value="Pkinase"/>
    <property type="match status" value="1"/>
</dbReference>
<dbReference type="InterPro" id="IPR011009">
    <property type="entry name" value="Kinase-like_dom_sf"/>
</dbReference>
<dbReference type="SMART" id="SM00220">
    <property type="entry name" value="S_TKc"/>
    <property type="match status" value="1"/>
</dbReference>
<feature type="domain" description="PASTA" evidence="12">
    <location>
        <begin position="613"/>
        <end position="674"/>
    </location>
</feature>
<accession>A0A1H4XJN5</accession>
<evidence type="ECO:0000256" key="3">
    <source>
        <dbReference type="ARBA" id="ARBA00022679"/>
    </source>
</evidence>
<evidence type="ECO:0000256" key="1">
    <source>
        <dbReference type="ARBA" id="ARBA00012513"/>
    </source>
</evidence>
<feature type="region of interest" description="Disordered" evidence="9">
    <location>
        <begin position="644"/>
        <end position="663"/>
    </location>
</feature>
<dbReference type="STRING" id="57704.SAMN04489793_3828"/>
<evidence type="ECO:0000256" key="10">
    <source>
        <dbReference type="SAM" id="Phobius"/>
    </source>
</evidence>
<dbReference type="Proteomes" id="UP000182241">
    <property type="component" value="Unassembled WGS sequence"/>
</dbReference>
<dbReference type="FunFam" id="1.10.510.10:FF:000021">
    <property type="entry name" value="Serine/threonine protein kinase"/>
    <property type="match status" value="1"/>
</dbReference>
<feature type="region of interest" description="Disordered" evidence="9">
    <location>
        <begin position="325"/>
        <end position="358"/>
    </location>
</feature>
<evidence type="ECO:0000256" key="2">
    <source>
        <dbReference type="ARBA" id="ARBA00022527"/>
    </source>
</evidence>
<evidence type="ECO:0000313" key="14">
    <source>
        <dbReference type="Proteomes" id="UP000182241"/>
    </source>
</evidence>
<evidence type="ECO:0000313" key="13">
    <source>
        <dbReference type="EMBL" id="SED05148.1"/>
    </source>
</evidence>
<keyword evidence="14" id="KW-1185">Reference proteome</keyword>
<organism evidence="13 14">
    <name type="scientific">Tsukamurella tyrosinosolvens</name>
    <dbReference type="NCBI Taxonomy" id="57704"/>
    <lineage>
        <taxon>Bacteria</taxon>
        <taxon>Bacillati</taxon>
        <taxon>Actinomycetota</taxon>
        <taxon>Actinomycetes</taxon>
        <taxon>Mycobacteriales</taxon>
        <taxon>Tsukamurellaceae</taxon>
        <taxon>Tsukamurella</taxon>
    </lineage>
</organism>